<reference evidence="6 7" key="1">
    <citation type="submission" date="2024-01" db="EMBL/GenBank/DDBJ databases">
        <title>Genome assemblies of Stephania.</title>
        <authorList>
            <person name="Yang L."/>
        </authorList>
    </citation>
    <scope>NUCLEOTIDE SEQUENCE [LARGE SCALE GENOMIC DNA]</scope>
    <source>
        <strain evidence="6">JXDWG</strain>
        <tissue evidence="6">Leaf</tissue>
    </source>
</reference>
<organism evidence="6 7">
    <name type="scientific">Stephania cephalantha</name>
    <dbReference type="NCBI Taxonomy" id="152367"/>
    <lineage>
        <taxon>Eukaryota</taxon>
        <taxon>Viridiplantae</taxon>
        <taxon>Streptophyta</taxon>
        <taxon>Embryophyta</taxon>
        <taxon>Tracheophyta</taxon>
        <taxon>Spermatophyta</taxon>
        <taxon>Magnoliopsida</taxon>
        <taxon>Ranunculales</taxon>
        <taxon>Menispermaceae</taxon>
        <taxon>Menispermoideae</taxon>
        <taxon>Cissampelideae</taxon>
        <taxon>Stephania</taxon>
    </lineage>
</organism>
<proteinExistence type="predicted"/>
<dbReference type="InterPro" id="IPR032675">
    <property type="entry name" value="LRR_dom_sf"/>
</dbReference>
<evidence type="ECO:0000256" key="1">
    <source>
        <dbReference type="ARBA" id="ARBA00022737"/>
    </source>
</evidence>
<dbReference type="GO" id="GO:0043531">
    <property type="term" value="F:ADP binding"/>
    <property type="evidence" value="ECO:0007669"/>
    <property type="project" value="InterPro"/>
</dbReference>
<dbReference type="PANTHER" id="PTHR23155:SF1205">
    <property type="entry name" value="DISEASE RESISTANCE PROTEIN RPM1"/>
    <property type="match status" value="1"/>
</dbReference>
<dbReference type="Pfam" id="PF00931">
    <property type="entry name" value="NB-ARC"/>
    <property type="match status" value="1"/>
</dbReference>
<dbReference type="SUPFAM" id="SSF52540">
    <property type="entry name" value="P-loop containing nucleoside triphosphate hydrolases"/>
    <property type="match status" value="1"/>
</dbReference>
<dbReference type="InterPro" id="IPR036388">
    <property type="entry name" value="WH-like_DNA-bd_sf"/>
</dbReference>
<evidence type="ECO:0008006" key="8">
    <source>
        <dbReference type="Google" id="ProtNLM"/>
    </source>
</evidence>
<dbReference type="Gene3D" id="1.10.10.10">
    <property type="entry name" value="Winged helix-like DNA-binding domain superfamily/Winged helix DNA-binding domain"/>
    <property type="match status" value="1"/>
</dbReference>
<dbReference type="InterPro" id="IPR002182">
    <property type="entry name" value="NB-ARC"/>
</dbReference>
<dbReference type="InterPro" id="IPR042197">
    <property type="entry name" value="Apaf_helical"/>
</dbReference>
<dbReference type="PANTHER" id="PTHR23155">
    <property type="entry name" value="DISEASE RESISTANCE PROTEIN RP"/>
    <property type="match status" value="1"/>
</dbReference>
<dbReference type="EMBL" id="JBBNAG010000008">
    <property type="protein sequence ID" value="KAK9111594.1"/>
    <property type="molecule type" value="Genomic_DNA"/>
</dbReference>
<evidence type="ECO:0000313" key="6">
    <source>
        <dbReference type="EMBL" id="KAK9111594.1"/>
    </source>
</evidence>
<dbReference type="PRINTS" id="PR00364">
    <property type="entry name" value="DISEASERSIST"/>
</dbReference>
<accession>A0AAP0NMJ3</accession>
<name>A0AAP0NMJ3_9MAGN</name>
<dbReference type="InterPro" id="IPR055414">
    <property type="entry name" value="LRR_R13L4/SHOC2-like"/>
</dbReference>
<keyword evidence="1" id="KW-0677">Repeat</keyword>
<evidence type="ECO:0000259" key="5">
    <source>
        <dbReference type="Pfam" id="PF23598"/>
    </source>
</evidence>
<dbReference type="Gene3D" id="3.80.10.10">
    <property type="entry name" value="Ribonuclease Inhibitor"/>
    <property type="match status" value="1"/>
</dbReference>
<evidence type="ECO:0000313" key="7">
    <source>
        <dbReference type="Proteomes" id="UP001419268"/>
    </source>
</evidence>
<dbReference type="InterPro" id="IPR044974">
    <property type="entry name" value="Disease_R_plants"/>
</dbReference>
<keyword evidence="7" id="KW-1185">Reference proteome</keyword>
<dbReference type="Pfam" id="PF23598">
    <property type="entry name" value="LRR_14"/>
    <property type="match status" value="1"/>
</dbReference>
<feature type="domain" description="NB-ARC" evidence="3">
    <location>
        <begin position="164"/>
        <end position="333"/>
    </location>
</feature>
<protein>
    <recommendedName>
        <fullName evidence="8">NB-ARC domain-containing protein</fullName>
    </recommendedName>
</protein>
<dbReference type="InterPro" id="IPR058922">
    <property type="entry name" value="WHD_DRP"/>
</dbReference>
<dbReference type="SUPFAM" id="SSF52047">
    <property type="entry name" value="RNI-like"/>
    <property type="match status" value="1"/>
</dbReference>
<dbReference type="InterPro" id="IPR027417">
    <property type="entry name" value="P-loop_NTPase"/>
</dbReference>
<evidence type="ECO:0000259" key="3">
    <source>
        <dbReference type="Pfam" id="PF00931"/>
    </source>
</evidence>
<dbReference type="AlphaFoldDB" id="A0AAP0NMJ3"/>
<gene>
    <name evidence="6" type="ORF">Scep_019113</name>
</gene>
<comment type="caution">
    <text evidence="6">The sequence shown here is derived from an EMBL/GenBank/DDBJ whole genome shotgun (WGS) entry which is preliminary data.</text>
</comment>
<dbReference type="Proteomes" id="UP001419268">
    <property type="component" value="Unassembled WGS sequence"/>
</dbReference>
<feature type="domain" description="Disease resistance R13L4/SHOC-2-like LRR" evidence="5">
    <location>
        <begin position="563"/>
        <end position="780"/>
    </location>
</feature>
<evidence type="ECO:0000259" key="4">
    <source>
        <dbReference type="Pfam" id="PF23559"/>
    </source>
</evidence>
<dbReference type="Pfam" id="PF23559">
    <property type="entry name" value="WHD_DRP"/>
    <property type="match status" value="1"/>
</dbReference>
<dbReference type="Gene3D" id="3.40.50.300">
    <property type="entry name" value="P-loop containing nucleotide triphosphate hydrolases"/>
    <property type="match status" value="1"/>
</dbReference>
<feature type="domain" description="Disease resistance protein winged helix" evidence="4">
    <location>
        <begin position="421"/>
        <end position="485"/>
    </location>
</feature>
<sequence>MYVYCRGEVVEIVTSVVDLLGKLSKGFVCHELPNDMRDHLEIIKRNLETMDENQDPRGCVAEQTLRYLAYELEDLVEKCKHLHEGNSKLRSYITNLFSIVTGKEKKWKDILRNLLRIRKEIMFSWKVDYNSFSDRTICTSEYSIRTVDEEVVGLDVPHNIIEQWIYEAAATLNVLGIYGMPGVGKKTLARKIWQDMKRDESNHRFDHALFVSLEPYFDLKDVVKCMLESLSGKVEVSERADEFELLEKLHEQLRNKKYFIVLDGVWQISNRSWWNSMKSALPKEKNGSCLIVTTQVKEVARSMGAIERHIYNLEPLSENDSLTLFSTIAFSSNESHQPPNTEIRNIANEIANKLGGLPLAIKVAARIMSGIELSIFSWKKKAKHFNEELLNAEGEFLYSILRVSYEQLSRRLKNCMLCFSIFPEDYEISFEEVVDLWASQGIIPKTEGNKTALEIGEECFNQLIDRSLLIGVRKDIFETRFQSCKLPITIRLVMMKIAKDKNFMLVEGDQELRFPHSPRVGIVEGSQNMDQLGKFNPKLRILVGRDMAENGVFVSNVKPKKFKQKHLRVMDLSFDRESDSSNEITSENWLGDTVGSLPQLACLKIQNSALTHLPKSLMHLRNLQSLCLSQCYHLKKLPPEMVYLKKLTVLDVSSCDSIQCLPKQIKSLTNLEILYGFKPSKSKGKCSMSSLKQLTQLRKLWIQIDSEYQVEEDEFMVLSELQKLEALALTLKKKDDDAPARTLDFQLPTLHQLHSLFLHSLCRPQWLNPACLPNLSYLSIYESDIRRFGNSFYGNGETKFEKLEALALTELTELEEEWPTMKAAMPSLRLLKIEECPKLRSLDFAVENGLGCWVR</sequence>
<dbReference type="GO" id="GO:0098542">
    <property type="term" value="P:defense response to other organism"/>
    <property type="evidence" value="ECO:0007669"/>
    <property type="project" value="TreeGrafter"/>
</dbReference>
<dbReference type="Gene3D" id="1.10.8.430">
    <property type="entry name" value="Helical domain of apoptotic protease-activating factors"/>
    <property type="match status" value="1"/>
</dbReference>
<evidence type="ECO:0000256" key="2">
    <source>
        <dbReference type="ARBA" id="ARBA00022821"/>
    </source>
</evidence>
<keyword evidence="2" id="KW-0611">Plant defense</keyword>